<protein>
    <submittedName>
        <fullName evidence="1">Coat F domain protein</fullName>
    </submittedName>
</protein>
<evidence type="ECO:0000313" key="1">
    <source>
        <dbReference type="EMBL" id="KOA20400.1"/>
    </source>
</evidence>
<dbReference type="Proteomes" id="UP000037043">
    <property type="component" value="Unassembled WGS sequence"/>
</dbReference>
<dbReference type="Gene3D" id="1.20.1260.10">
    <property type="match status" value="1"/>
</dbReference>
<reference evidence="2" key="1">
    <citation type="submission" date="2015-08" db="EMBL/GenBank/DDBJ databases">
        <title>Genome sequence of the strict anaerobe Clostridium homopropionicum LuHBu1 (DSM 5847T).</title>
        <authorList>
            <person name="Poehlein A."/>
            <person name="Beck M."/>
            <person name="Schiel-Bengelsdorf B."/>
            <person name="Bengelsdorf F.R."/>
            <person name="Daniel R."/>
            <person name="Duerre P."/>
        </authorList>
    </citation>
    <scope>NUCLEOTIDE SEQUENCE [LARGE SCALE GENOMIC DNA]</scope>
    <source>
        <strain evidence="2">DSM 5847</strain>
    </source>
</reference>
<sequence length="153" mass="17887">MQIQLSQKERMFLEDGKLQEEICVQKYKNYSQQAQDPQLKQLFNRLSGEEQHHYDIINQMLQGQQPNLAHNQQAQQPMTQSTSQGAINNQHDKILCSDLLSTEKYVSGTYDIDIFESANPIVRQAMQHIQKDEQKHGEELFNYMNSHGMYNVQ</sequence>
<organism evidence="1 2">
    <name type="scientific">Clostridium homopropionicum DSM 5847</name>
    <dbReference type="NCBI Taxonomy" id="1121318"/>
    <lineage>
        <taxon>Bacteria</taxon>
        <taxon>Bacillati</taxon>
        <taxon>Bacillota</taxon>
        <taxon>Clostridia</taxon>
        <taxon>Eubacteriales</taxon>
        <taxon>Clostridiaceae</taxon>
        <taxon>Clostridium</taxon>
    </lineage>
</organism>
<name>A0A0L6ZBQ2_9CLOT</name>
<accession>A0A0L6ZBQ2</accession>
<dbReference type="CDD" id="cd00657">
    <property type="entry name" value="Ferritin_like"/>
    <property type="match status" value="1"/>
</dbReference>
<dbReference type="SUPFAM" id="SSF47240">
    <property type="entry name" value="Ferritin-like"/>
    <property type="match status" value="1"/>
</dbReference>
<dbReference type="InterPro" id="IPR012347">
    <property type="entry name" value="Ferritin-like"/>
</dbReference>
<dbReference type="RefSeq" id="WP_052220797.1">
    <property type="nucleotide sequence ID" value="NZ_LHUR01000015.1"/>
</dbReference>
<dbReference type="PATRIC" id="fig|1121318.3.peg.1230"/>
<dbReference type="STRING" id="36844.SAMN04488501_11554"/>
<comment type="caution">
    <text evidence="1">The sequence shown here is derived from an EMBL/GenBank/DDBJ whole genome shotgun (WGS) entry which is preliminary data.</text>
</comment>
<dbReference type="InterPro" id="IPR012851">
    <property type="entry name" value="Spore_coat_CotF-like"/>
</dbReference>
<dbReference type="AlphaFoldDB" id="A0A0L6ZBQ2"/>
<proteinExistence type="predicted"/>
<gene>
    <name evidence="1" type="ORF">CLHOM_12190</name>
</gene>
<evidence type="ECO:0000313" key="2">
    <source>
        <dbReference type="Proteomes" id="UP000037043"/>
    </source>
</evidence>
<dbReference type="InterPro" id="IPR009078">
    <property type="entry name" value="Ferritin-like_SF"/>
</dbReference>
<dbReference type="Pfam" id="PF07875">
    <property type="entry name" value="Coat_F"/>
    <property type="match status" value="1"/>
</dbReference>
<keyword evidence="2" id="KW-1185">Reference proteome</keyword>
<dbReference type="EMBL" id="LHUR01000015">
    <property type="protein sequence ID" value="KOA20400.1"/>
    <property type="molecule type" value="Genomic_DNA"/>
</dbReference>